<reference evidence="3" key="1">
    <citation type="submission" date="2018-05" db="EMBL/GenBank/DDBJ databases">
        <title>Genome Sequencing of selected type strains of the family Eggerthellaceae.</title>
        <authorList>
            <person name="Danylec N."/>
            <person name="Stoll D.A."/>
            <person name="Doetsch A."/>
            <person name="Huch M."/>
        </authorList>
    </citation>
    <scope>NUCLEOTIDE SEQUENCE [LARGE SCALE GENOMIC DNA]</scope>
    <source>
        <strain evidence="3">DSM 24851</strain>
    </source>
</reference>
<evidence type="ECO:0000313" key="3">
    <source>
        <dbReference type="Proteomes" id="UP000269591"/>
    </source>
</evidence>
<dbReference type="EMBL" id="QIBX01000008">
    <property type="protein sequence ID" value="RNL40261.1"/>
    <property type="molecule type" value="Genomic_DNA"/>
</dbReference>
<protein>
    <submittedName>
        <fullName evidence="2">Peptidase</fullName>
    </submittedName>
</protein>
<keyword evidence="3" id="KW-1185">Reference proteome</keyword>
<proteinExistence type="predicted"/>
<name>A0A3N0AZG6_9ACTN</name>
<evidence type="ECO:0000313" key="2">
    <source>
        <dbReference type="EMBL" id="RNL40261.1"/>
    </source>
</evidence>
<dbReference type="InterPro" id="IPR029002">
    <property type="entry name" value="PLPC/GPLD1"/>
</dbReference>
<dbReference type="RefSeq" id="WP_123208811.1">
    <property type="nucleotide sequence ID" value="NZ_JBHTHO010000022.1"/>
</dbReference>
<gene>
    <name evidence="2" type="ORF">DMP06_05860</name>
</gene>
<feature type="domain" description="Phospholipase C/D" evidence="1">
    <location>
        <begin position="10"/>
        <end position="175"/>
    </location>
</feature>
<organism evidence="2 3">
    <name type="scientific">Slackia equolifaciens</name>
    <dbReference type="NCBI Taxonomy" id="498718"/>
    <lineage>
        <taxon>Bacteria</taxon>
        <taxon>Bacillati</taxon>
        <taxon>Actinomycetota</taxon>
        <taxon>Coriobacteriia</taxon>
        <taxon>Eggerthellales</taxon>
        <taxon>Eggerthellaceae</taxon>
        <taxon>Slackia</taxon>
    </lineage>
</organism>
<sequence>MPAIITHDFFGRDMYESAKELIGTQEEELRAFLLGNQGPDPLFFLVITPRARFKNALKIGSLMHRLDPAALLVALKEGLEALEDDEQGVGRAFLAGFLCHYLLDRNMHPFVYSQQYALCDAGIEGLTRKNGNDVHAEIEREFDEMILFKKTGRTVRTFKPYRDILQANDATLAALSKMVEFASIKALRVFPAPDAFAASVKNYRFAMRAFYSPAQHRANVVAFAETRILRRGGSFFKAMSHRDRAEATSAFDNREHATWENPFTHEVRTTGFWDIFDATKAQAQDALRAIMLPTFDVAAAELVTGGLDFSGRPAPLRPDALNPNAPND</sequence>
<dbReference type="Pfam" id="PF00882">
    <property type="entry name" value="Zn_dep_PLPC"/>
    <property type="match status" value="1"/>
</dbReference>
<comment type="caution">
    <text evidence="2">The sequence shown here is derived from an EMBL/GenBank/DDBJ whole genome shotgun (WGS) entry which is preliminary data.</text>
</comment>
<evidence type="ECO:0000259" key="1">
    <source>
        <dbReference type="Pfam" id="PF00882"/>
    </source>
</evidence>
<accession>A0A3N0AZG6</accession>
<dbReference type="Proteomes" id="UP000269591">
    <property type="component" value="Unassembled WGS sequence"/>
</dbReference>
<dbReference type="OrthoDB" id="9810528at2"/>
<dbReference type="AlphaFoldDB" id="A0A3N0AZG6"/>